<proteinExistence type="predicted"/>
<evidence type="ECO:0000313" key="4">
    <source>
        <dbReference type="EMBL" id="GFI40948.1"/>
    </source>
</evidence>
<name>A0A829ZC42_9FIRM</name>
<gene>
    <name evidence="4" type="primary">epsJ_4</name>
    <name evidence="4" type="ORF">IMSAGC017_00988</name>
</gene>
<reference evidence="4 5" key="1">
    <citation type="journal article" date="2020" name="Microbiome">
        <title>Single-cell genomics of uncultured bacteria reveals dietary fiber responders in the mouse gut microbiota.</title>
        <authorList>
            <person name="Chijiiwa R."/>
            <person name="Hosokawa M."/>
            <person name="Kogawa M."/>
            <person name="Nishikawa Y."/>
            <person name="Ide K."/>
            <person name="Sakanashi C."/>
            <person name="Takahashi K."/>
            <person name="Takeyama H."/>
        </authorList>
    </citation>
    <scope>NUCLEOTIDE SEQUENCE [LARGE SCALE GENOMIC DNA]</scope>
    <source>
        <strain evidence="4">IMSAGC_017</strain>
    </source>
</reference>
<dbReference type="Pfam" id="PF00535">
    <property type="entry name" value="Glycos_transf_2"/>
    <property type="match status" value="1"/>
</dbReference>
<dbReference type="SUPFAM" id="SSF53448">
    <property type="entry name" value="Nucleotide-diphospho-sugar transferases"/>
    <property type="match status" value="1"/>
</dbReference>
<keyword evidence="1 4" id="KW-0328">Glycosyltransferase</keyword>
<comment type="caution">
    <text evidence="4">The sequence shown here is derived from an EMBL/GenBank/DDBJ whole genome shotgun (WGS) entry which is preliminary data.</text>
</comment>
<dbReference type="PANTHER" id="PTHR22916">
    <property type="entry name" value="GLYCOSYLTRANSFERASE"/>
    <property type="match status" value="1"/>
</dbReference>
<dbReference type="EC" id="2.4.-.-" evidence="4"/>
<evidence type="ECO:0000256" key="2">
    <source>
        <dbReference type="ARBA" id="ARBA00022679"/>
    </source>
</evidence>
<organism evidence="4 5">
    <name type="scientific">Thomasclavelia cocleata</name>
    <dbReference type="NCBI Taxonomy" id="69824"/>
    <lineage>
        <taxon>Bacteria</taxon>
        <taxon>Bacillati</taxon>
        <taxon>Bacillota</taxon>
        <taxon>Erysipelotrichia</taxon>
        <taxon>Erysipelotrichales</taxon>
        <taxon>Coprobacillaceae</taxon>
        <taxon>Thomasclavelia</taxon>
    </lineage>
</organism>
<protein>
    <submittedName>
        <fullName evidence="4">Putative glycosyltransferase EpsJ</fullName>
        <ecNumber evidence="4">2.4.-.-</ecNumber>
    </submittedName>
</protein>
<evidence type="ECO:0000259" key="3">
    <source>
        <dbReference type="Pfam" id="PF00535"/>
    </source>
</evidence>
<dbReference type="AlphaFoldDB" id="A0A829ZC42"/>
<dbReference type="Proteomes" id="UP000490821">
    <property type="component" value="Unassembled WGS sequence"/>
</dbReference>
<dbReference type="GO" id="GO:0016757">
    <property type="term" value="F:glycosyltransferase activity"/>
    <property type="evidence" value="ECO:0007669"/>
    <property type="project" value="UniProtKB-KW"/>
</dbReference>
<dbReference type="InterPro" id="IPR001173">
    <property type="entry name" value="Glyco_trans_2-like"/>
</dbReference>
<dbReference type="InterPro" id="IPR029044">
    <property type="entry name" value="Nucleotide-diphossugar_trans"/>
</dbReference>
<accession>A0A829ZC42</accession>
<dbReference type="PANTHER" id="PTHR22916:SF51">
    <property type="entry name" value="GLYCOSYLTRANSFERASE EPSH-RELATED"/>
    <property type="match status" value="1"/>
</dbReference>
<sequence>MKKHCEYLVSFIIPIYNAEKYLDECIKSIIKQTYSNFELLLVNDGSTDNSAIICDTYANKDSRIKVIHKINGGVSSARNIGLDNAKGEYICFVDADDVIHPKLLETTLSVLMETQQDIIIYRYKLFNNKIIYSQNSNNSFFVMSNQEAIKEMLKGQKYRGLMCNKLVHRHYYENIRFPEGRSFGEDTYVTYQVLIECPSVVYLDEIFYYYRQNDKSALHQDVSEKNLEVFDTYNTMQENLLKHYSNLEKFFVKAYIDRLFDFFLRIKNKNYSDGLILLRLLKKKIKISIFQILQGESTLVQKILLLTFYVSPKLFLLIYRKI</sequence>
<keyword evidence="2 4" id="KW-0808">Transferase</keyword>
<feature type="domain" description="Glycosyltransferase 2-like" evidence="3">
    <location>
        <begin position="10"/>
        <end position="173"/>
    </location>
</feature>
<dbReference type="RefSeq" id="WP_172472356.1">
    <property type="nucleotide sequence ID" value="NZ_BLMI01000112.1"/>
</dbReference>
<evidence type="ECO:0000313" key="5">
    <source>
        <dbReference type="Proteomes" id="UP000490821"/>
    </source>
</evidence>
<evidence type="ECO:0000256" key="1">
    <source>
        <dbReference type="ARBA" id="ARBA00022676"/>
    </source>
</evidence>
<dbReference type="Gene3D" id="3.90.550.10">
    <property type="entry name" value="Spore Coat Polysaccharide Biosynthesis Protein SpsA, Chain A"/>
    <property type="match status" value="1"/>
</dbReference>
<dbReference type="EMBL" id="BLMI01000112">
    <property type="protein sequence ID" value="GFI40948.1"/>
    <property type="molecule type" value="Genomic_DNA"/>
</dbReference>
<dbReference type="CDD" id="cd00761">
    <property type="entry name" value="Glyco_tranf_GTA_type"/>
    <property type="match status" value="1"/>
</dbReference>